<dbReference type="PANTHER" id="PTHR35707:SF1">
    <property type="entry name" value="SPC7 KINETOCHORE PROTEIN DOMAIN-CONTAINING PROTEIN"/>
    <property type="match status" value="1"/>
</dbReference>
<reference evidence="5 6" key="1">
    <citation type="submission" date="2025-04" db="UniProtKB">
        <authorList>
            <consortium name="RefSeq"/>
        </authorList>
    </citation>
    <scope>IDENTIFICATION</scope>
</reference>
<evidence type="ECO:0000256" key="2">
    <source>
        <dbReference type="SAM" id="MobiDB-lite"/>
    </source>
</evidence>
<dbReference type="OMA" id="KEPTWSP"/>
<feature type="region of interest" description="Disordered" evidence="2">
    <location>
        <begin position="352"/>
        <end position="386"/>
    </location>
</feature>
<feature type="region of interest" description="Disordered" evidence="2">
    <location>
        <begin position="608"/>
        <end position="628"/>
    </location>
</feature>
<dbReference type="InterPro" id="IPR040850">
    <property type="entry name" value="Knl1_RWD_C"/>
</dbReference>
<evidence type="ECO:0000313" key="4">
    <source>
        <dbReference type="Proteomes" id="UP000189703"/>
    </source>
</evidence>
<feature type="compositionally biased region" description="Polar residues" evidence="2">
    <location>
        <begin position="414"/>
        <end position="425"/>
    </location>
</feature>
<feature type="compositionally biased region" description="Acidic residues" evidence="2">
    <location>
        <begin position="80"/>
        <end position="93"/>
    </location>
</feature>
<evidence type="ECO:0000259" key="3">
    <source>
        <dbReference type="Pfam" id="PF18210"/>
    </source>
</evidence>
<keyword evidence="4" id="KW-1185">Reference proteome</keyword>
<dbReference type="OrthoDB" id="1929367at2759"/>
<evidence type="ECO:0000313" key="6">
    <source>
        <dbReference type="RefSeq" id="XP_010245007.1"/>
    </source>
</evidence>
<accession>A0A1U7ZB50</accession>
<dbReference type="RefSeq" id="XP_010245007.1">
    <property type="nucleotide sequence ID" value="XM_010246705.2"/>
</dbReference>
<dbReference type="Proteomes" id="UP000189703">
    <property type="component" value="Unplaced"/>
</dbReference>
<feature type="domain" description="Knl1 C-terminal RWD" evidence="3">
    <location>
        <begin position="1070"/>
        <end position="1222"/>
    </location>
</feature>
<dbReference type="RefSeq" id="XP_010245006.1">
    <property type="nucleotide sequence ID" value="XM_010246704.2"/>
</dbReference>
<feature type="region of interest" description="Disordered" evidence="2">
    <location>
        <begin position="124"/>
        <end position="143"/>
    </location>
</feature>
<name>A0A1U7ZB50_NELNU</name>
<feature type="coiled-coil region" evidence="1">
    <location>
        <begin position="1053"/>
        <end position="1087"/>
    </location>
</feature>
<gene>
    <name evidence="5 6" type="primary">LOC104588681</name>
</gene>
<proteinExistence type="predicted"/>
<keyword evidence="1" id="KW-0175">Coiled coil</keyword>
<sequence length="1337" mass="148027">MDPKDREELCNSGADEETIARQKKRSRRVSFAELTSVHVFDRDEDYGTPPDLNPSSENHEEVLGFHRDSGDSDDSKELVQNEEDDDENGDDDERELFVRSMDSSSPGSAVGSVTSNDEENFFGPVSSSFIRPGQLSDADSDENRDVTLDSTTFTMHFRSLLRSDSVGSLKTPTRDHLSFEVKTPTENSMPTKSGSFSLMTEIKKPIPLCSVSGGAYSGGSDSNDMSLIVENSQRYDYGKLSPTLNALLAEGNKDFHATSVSDGICAAKSSSYLDRDSRSSVLDERKNELVDLKDSSINELNNVGSQDTCVELISDRRIILCKENGESSTPVQLISCSPLSTTKNLLPDDASICQQSQNPHEPTKESGEDAPEANGDFGADNSDSFVPMDKKQEMGLFTEHDCQDLEESPKGGKHSSSSLYNSGQDCGSPLAGSDSSLCAKGRQIFSGSAVSFIDEKMATPSASKKLCSSLNKESISSTVRSISKFKIYQMSPITSTLEIEADNSSKSFSCSAALDGNSKKPELKPMNASFSVLDEQFLSVGWKKEKQGSSIEMDSCGFETPKHINNLKQAEGSETILPDGEYGNPISVGLGCNGQPNKLMAVALSPSQSSGSAKKMERRPLANCSPTGGGFVTSGPDSLLMKTTLDSNANEQVNPTADKLVYSPLKRVEKTLFVSLEHKGILSSALKQQETKFVSLDVRQDAEGSRENVSKVSHLTPIAGKLGTLCEEKISHSRSPLININSEDSRNFIKWKGMDNKELYHVLQKGSGNMMGYGTPMQHRATPNIQSESLQRSSQTGTYLAKFKEKLFDGDPRASLYESTSRHVHDRGTNVPQHGKGLHVSQKVLSFEGADNSTRKRRSEETILTDKGHLSETERLQKSPKILEMQGSMPKLISEIHTIRNIEVDKIEGSTKQKHWSDVFSRFSDAVEQLFSPLTAKLNTRKLEILEDTLGQLQKVKKYEKLCTEIWSQEMPDGLDDFQKKRVAEATSLQHIFAFEQAKLLLVRMKRERLFKSIQRLQSGIWESQILNNSMKHLCVPGARDVQNKESHLQSLLVNSNKKIEDTSSRLSGLRQELGALNQQIRSLTKSFHAFCKMKGEPSCDEMIMLVNEQLQKRKSCRSIRKDSQLWDLEDLDSKRGYHNFVLNYHSFLIQRFTINCSPISSISISNELNEANISNSFPNISAFTAFAFVFNAEAIRKHISLKCLAQEIQTTNSLLGNLLDVIEEVLVARLEIPNLIQTRFHSPCAERLDLELCFIDLKTGKKVTSTLDMTYLNHGIYPSDLLPSQLKTQGSGKQRVQQPPPPLSGEITTALGNLKVGSSRIIRLCRCISQMVQRQP</sequence>
<feature type="region of interest" description="Disordered" evidence="2">
    <location>
        <begin position="818"/>
        <end position="876"/>
    </location>
</feature>
<feature type="region of interest" description="Disordered" evidence="2">
    <location>
        <begin position="39"/>
        <end position="93"/>
    </location>
</feature>
<feature type="compositionally biased region" description="Basic and acidic residues" evidence="2">
    <location>
        <begin position="57"/>
        <end position="79"/>
    </location>
</feature>
<protein>
    <submittedName>
        <fullName evidence="5 6">Uncharacterized protein LOC104588681 isoform X1</fullName>
    </submittedName>
</protein>
<dbReference type="KEGG" id="nnu:104588681"/>
<organism evidence="4 5">
    <name type="scientific">Nelumbo nucifera</name>
    <name type="common">Sacred lotus</name>
    <dbReference type="NCBI Taxonomy" id="4432"/>
    <lineage>
        <taxon>Eukaryota</taxon>
        <taxon>Viridiplantae</taxon>
        <taxon>Streptophyta</taxon>
        <taxon>Embryophyta</taxon>
        <taxon>Tracheophyta</taxon>
        <taxon>Spermatophyta</taxon>
        <taxon>Magnoliopsida</taxon>
        <taxon>Proteales</taxon>
        <taxon>Nelumbonaceae</taxon>
        <taxon>Nelumbo</taxon>
    </lineage>
</organism>
<feature type="region of interest" description="Disordered" evidence="2">
    <location>
        <begin position="1"/>
        <end position="27"/>
    </location>
</feature>
<dbReference type="eggNOG" id="ENOG502QT3U">
    <property type="taxonomic scope" value="Eukaryota"/>
</dbReference>
<evidence type="ECO:0000313" key="5">
    <source>
        <dbReference type="RefSeq" id="XP_010245006.1"/>
    </source>
</evidence>
<feature type="region of interest" description="Disordered" evidence="2">
    <location>
        <begin position="404"/>
        <end position="425"/>
    </location>
</feature>
<feature type="compositionally biased region" description="Basic and acidic residues" evidence="2">
    <location>
        <begin position="858"/>
        <end position="876"/>
    </location>
</feature>
<dbReference type="GeneID" id="104588681"/>
<evidence type="ECO:0000256" key="1">
    <source>
        <dbReference type="SAM" id="Coils"/>
    </source>
</evidence>
<dbReference type="Pfam" id="PF18210">
    <property type="entry name" value="Knl1_RWD_C"/>
    <property type="match status" value="1"/>
</dbReference>
<dbReference type="PANTHER" id="PTHR35707">
    <property type="entry name" value="OS06G0608100 PROTEIN"/>
    <property type="match status" value="1"/>
</dbReference>